<protein>
    <recommendedName>
        <fullName evidence="2">DUF6532 domain-containing protein</fullName>
    </recommendedName>
</protein>
<keyword evidence="4" id="KW-1185">Reference proteome</keyword>
<comment type="caution">
    <text evidence="3">The sequence shown here is derived from an EMBL/GenBank/DDBJ whole genome shotgun (WGS) entry which is preliminary data.</text>
</comment>
<dbReference type="Proteomes" id="UP000736335">
    <property type="component" value="Unassembled WGS sequence"/>
</dbReference>
<sequence>MVQPNAPSEHVPPPPDGFLEYLALLSRNGSLPIPHSSPQTPIAATPPTPARSFNRPGRGTGGALTEKLKVSQQITAPASKRKSPVDPDIEAQLSLTPETAGGSNANQAKRQKTSASKVTGQRKKLAPAKGSKKSAALADPKPIPSPISTPAPPAPVRPVSRPAKLTRKVQSPERADTLPVSIGASAATNVCTAINVSTATDVSTTTDISAADVHDDEIYDSGEDPDSDVEVLAVATNSEVSTLAQGQTPTFTGPAIGLLQTYLNQYQLHGPPISAVQVLAPQPQPKNFKPSKGIKGYPDEWRKILIASKDVVRASILLKHPFPGPHLARITVNECFHEVFTTARNDGVIPEPGFSWSEHMLTILLTEVSTSRSELKKLAKLLVASDPELFPISEDQEGILTRSVPEIRRIASRLERRARFGIALPPHNPNHVRTSVVSRLTDSVYLNEPPTADGDLLAHPILEKLCKSFYKEDKWQRSLLYDANSDSEWLSSVTVTMVAFAATAYRNALEEWQTGNFVRKPFEGEKFSKCYTEIQDYVFDCLDDGPQGERVASHFNSWASGSAFVHSLVDDDSADN</sequence>
<evidence type="ECO:0000313" key="3">
    <source>
        <dbReference type="EMBL" id="KAF9777993.1"/>
    </source>
</evidence>
<feature type="domain" description="DUF6532" evidence="2">
    <location>
        <begin position="308"/>
        <end position="534"/>
    </location>
</feature>
<feature type="compositionally biased region" description="Basic residues" evidence="1">
    <location>
        <begin position="120"/>
        <end position="132"/>
    </location>
</feature>
<feature type="compositionally biased region" description="Pro residues" evidence="1">
    <location>
        <begin position="141"/>
        <end position="156"/>
    </location>
</feature>
<name>A0A9P6H382_9AGAM</name>
<accession>A0A9P6H382</accession>
<feature type="compositionally biased region" description="Polar residues" evidence="1">
    <location>
        <begin position="93"/>
        <end position="119"/>
    </location>
</feature>
<feature type="region of interest" description="Disordered" evidence="1">
    <location>
        <begin position="28"/>
        <end position="176"/>
    </location>
</feature>
<organism evidence="3 4">
    <name type="scientific">Thelephora terrestris</name>
    <dbReference type="NCBI Taxonomy" id="56493"/>
    <lineage>
        <taxon>Eukaryota</taxon>
        <taxon>Fungi</taxon>
        <taxon>Dikarya</taxon>
        <taxon>Basidiomycota</taxon>
        <taxon>Agaricomycotina</taxon>
        <taxon>Agaricomycetes</taxon>
        <taxon>Thelephorales</taxon>
        <taxon>Thelephoraceae</taxon>
        <taxon>Thelephora</taxon>
    </lineage>
</organism>
<evidence type="ECO:0000259" key="2">
    <source>
        <dbReference type="Pfam" id="PF20149"/>
    </source>
</evidence>
<evidence type="ECO:0000313" key="4">
    <source>
        <dbReference type="Proteomes" id="UP000736335"/>
    </source>
</evidence>
<gene>
    <name evidence="3" type="ORF">BJ322DRAFT_1214923</name>
</gene>
<reference evidence="3" key="2">
    <citation type="submission" date="2020-11" db="EMBL/GenBank/DDBJ databases">
        <authorList>
            <consortium name="DOE Joint Genome Institute"/>
            <person name="Kuo A."/>
            <person name="Miyauchi S."/>
            <person name="Kiss E."/>
            <person name="Drula E."/>
            <person name="Kohler A."/>
            <person name="Sanchez-Garcia M."/>
            <person name="Andreopoulos B."/>
            <person name="Barry K.W."/>
            <person name="Bonito G."/>
            <person name="Buee M."/>
            <person name="Carver A."/>
            <person name="Chen C."/>
            <person name="Cichocki N."/>
            <person name="Clum A."/>
            <person name="Culley D."/>
            <person name="Crous P.W."/>
            <person name="Fauchery L."/>
            <person name="Girlanda M."/>
            <person name="Hayes R."/>
            <person name="Keri Z."/>
            <person name="Labutti K."/>
            <person name="Lipzen A."/>
            <person name="Lombard V."/>
            <person name="Magnuson J."/>
            <person name="Maillard F."/>
            <person name="Morin E."/>
            <person name="Murat C."/>
            <person name="Nolan M."/>
            <person name="Ohm R."/>
            <person name="Pangilinan J."/>
            <person name="Pereira M."/>
            <person name="Perotto S."/>
            <person name="Peter M."/>
            <person name="Riley R."/>
            <person name="Sitrit Y."/>
            <person name="Stielow B."/>
            <person name="Szollosi G."/>
            <person name="Zifcakova L."/>
            <person name="Stursova M."/>
            <person name="Spatafora J.W."/>
            <person name="Tedersoo L."/>
            <person name="Vaario L.-M."/>
            <person name="Yamada A."/>
            <person name="Yan M."/>
            <person name="Wang P."/>
            <person name="Xu J."/>
            <person name="Bruns T."/>
            <person name="Baldrian P."/>
            <person name="Vilgalys R."/>
            <person name="Henrissat B."/>
            <person name="Grigoriev I.V."/>
            <person name="Hibbett D."/>
            <person name="Nagy L.G."/>
            <person name="Martin F.M."/>
        </authorList>
    </citation>
    <scope>NUCLEOTIDE SEQUENCE</scope>
    <source>
        <strain evidence="3">UH-Tt-Lm1</strain>
    </source>
</reference>
<dbReference type="EMBL" id="WIUZ02000025">
    <property type="protein sequence ID" value="KAF9777993.1"/>
    <property type="molecule type" value="Genomic_DNA"/>
</dbReference>
<dbReference type="AlphaFoldDB" id="A0A9P6H382"/>
<dbReference type="InterPro" id="IPR045341">
    <property type="entry name" value="DUF6532"/>
</dbReference>
<reference evidence="3" key="1">
    <citation type="journal article" date="2020" name="Nat. Commun.">
        <title>Large-scale genome sequencing of mycorrhizal fungi provides insights into the early evolution of symbiotic traits.</title>
        <authorList>
            <person name="Miyauchi S."/>
            <person name="Kiss E."/>
            <person name="Kuo A."/>
            <person name="Drula E."/>
            <person name="Kohler A."/>
            <person name="Sanchez-Garcia M."/>
            <person name="Morin E."/>
            <person name="Andreopoulos B."/>
            <person name="Barry K.W."/>
            <person name="Bonito G."/>
            <person name="Buee M."/>
            <person name="Carver A."/>
            <person name="Chen C."/>
            <person name="Cichocki N."/>
            <person name="Clum A."/>
            <person name="Culley D."/>
            <person name="Crous P.W."/>
            <person name="Fauchery L."/>
            <person name="Girlanda M."/>
            <person name="Hayes R.D."/>
            <person name="Keri Z."/>
            <person name="LaButti K."/>
            <person name="Lipzen A."/>
            <person name="Lombard V."/>
            <person name="Magnuson J."/>
            <person name="Maillard F."/>
            <person name="Murat C."/>
            <person name="Nolan M."/>
            <person name="Ohm R.A."/>
            <person name="Pangilinan J."/>
            <person name="Pereira M.F."/>
            <person name="Perotto S."/>
            <person name="Peter M."/>
            <person name="Pfister S."/>
            <person name="Riley R."/>
            <person name="Sitrit Y."/>
            <person name="Stielow J.B."/>
            <person name="Szollosi G."/>
            <person name="Zifcakova L."/>
            <person name="Stursova M."/>
            <person name="Spatafora J.W."/>
            <person name="Tedersoo L."/>
            <person name="Vaario L.M."/>
            <person name="Yamada A."/>
            <person name="Yan M."/>
            <person name="Wang P."/>
            <person name="Xu J."/>
            <person name="Bruns T."/>
            <person name="Baldrian P."/>
            <person name="Vilgalys R."/>
            <person name="Dunand C."/>
            <person name="Henrissat B."/>
            <person name="Grigoriev I.V."/>
            <person name="Hibbett D."/>
            <person name="Nagy L.G."/>
            <person name="Martin F.M."/>
        </authorList>
    </citation>
    <scope>NUCLEOTIDE SEQUENCE</scope>
    <source>
        <strain evidence="3">UH-Tt-Lm1</strain>
    </source>
</reference>
<proteinExistence type="predicted"/>
<dbReference type="Pfam" id="PF20149">
    <property type="entry name" value="DUF6532"/>
    <property type="match status" value="1"/>
</dbReference>
<evidence type="ECO:0000256" key="1">
    <source>
        <dbReference type="SAM" id="MobiDB-lite"/>
    </source>
</evidence>